<accession>A0A1U9RRB1</accession>
<evidence type="ECO:0000313" key="2">
    <source>
        <dbReference type="Proteomes" id="UP000189666"/>
    </source>
</evidence>
<reference evidence="1 2" key="1">
    <citation type="submission" date="2017-02" db="EMBL/GenBank/DDBJ databases">
        <title>Complete Genome of Candidatus Carsonella ruddii strain BC, a Nutritional Endosymbiont of Bactericera cockerelli.</title>
        <authorList>
            <person name="Riley A.B."/>
            <person name="Kim D.H."/>
            <person name="Hansen A.K."/>
        </authorList>
    </citation>
    <scope>NUCLEOTIDE SEQUENCE [LARGE SCALE GENOMIC DNA]</scope>
    <source>
        <strain evidence="1 2">BC</strain>
    </source>
</reference>
<dbReference type="AlphaFoldDB" id="A0A1U9RRB1"/>
<organism evidence="1 2">
    <name type="scientific">Carsonella ruddii</name>
    <dbReference type="NCBI Taxonomy" id="114186"/>
    <lineage>
        <taxon>Bacteria</taxon>
        <taxon>Pseudomonadati</taxon>
        <taxon>Pseudomonadota</taxon>
        <taxon>Gammaproteobacteria</taxon>
        <taxon>Oceanospirillales</taxon>
        <taxon>Halomonadaceae</taxon>
        <taxon>Zymobacter group</taxon>
        <taxon>Candidatus Carsonella</taxon>
    </lineage>
</organism>
<protein>
    <recommendedName>
        <fullName evidence="3">Elongation factor Ts</fullName>
    </recommendedName>
</protein>
<dbReference type="EMBL" id="CP019943">
    <property type="protein sequence ID" value="AQU89440.1"/>
    <property type="molecule type" value="Genomic_DNA"/>
</dbReference>
<name>A0A1U9RRB1_CARRU</name>
<evidence type="ECO:0008006" key="3">
    <source>
        <dbReference type="Google" id="ProtNLM"/>
    </source>
</evidence>
<sequence length="209" mass="25490">MLNINLILKIKKEYNLDIGSCKKILEENGWNYNKSVLFIKNNVKKNNFKKLKYYAIINIKQNNNIYIIKIIFNSVIINNSIIIDNFKKKINLIKINFKNLKNEINLLSFILKEIIFLEKFLFFLNKNIFFYNHKNSFFCLINYKKKIINICCHVIFNKFNFFNFNICKNNLFKQKYIKDEKQFLNQLICFNSINYLFLINKNGFYFYYE</sequence>
<proteinExistence type="predicted"/>
<evidence type="ECO:0000313" key="1">
    <source>
        <dbReference type="EMBL" id="AQU89440.1"/>
    </source>
</evidence>
<dbReference type="Proteomes" id="UP000189666">
    <property type="component" value="Chromosome"/>
</dbReference>
<dbReference type="RefSeq" id="WP_211118519.1">
    <property type="nucleotide sequence ID" value="NZ_CP019943.1"/>
</dbReference>
<gene>
    <name evidence="1" type="ORF">BW244_0022</name>
</gene>